<gene>
    <name evidence="3" type="ORF">BCL64_1113</name>
</gene>
<keyword evidence="2" id="KW-0732">Signal</keyword>
<reference evidence="3 4" key="1">
    <citation type="submission" date="2018-03" db="EMBL/GenBank/DDBJ databases">
        <title>Comparative analysis of microorganisms from saline springs in Andes Mountain Range, Colombia.</title>
        <authorList>
            <person name="Rubin E."/>
        </authorList>
    </citation>
    <scope>NUCLEOTIDE SEQUENCE [LARGE SCALE GENOMIC DNA]</scope>
    <source>
        <strain evidence="3 4">USBA 854</strain>
    </source>
</reference>
<evidence type="ECO:0000313" key="3">
    <source>
        <dbReference type="EMBL" id="PRY70761.1"/>
    </source>
</evidence>
<evidence type="ECO:0000256" key="1">
    <source>
        <dbReference type="SAM" id="MobiDB-lite"/>
    </source>
</evidence>
<evidence type="ECO:0000256" key="2">
    <source>
        <dbReference type="SAM" id="SignalP"/>
    </source>
</evidence>
<name>A0A2T0VKJ8_9GAMM</name>
<evidence type="ECO:0000313" key="4">
    <source>
        <dbReference type="Proteomes" id="UP000239896"/>
    </source>
</evidence>
<dbReference type="PROSITE" id="PS51257">
    <property type="entry name" value="PROKAR_LIPOPROTEIN"/>
    <property type="match status" value="1"/>
</dbReference>
<feature type="signal peptide" evidence="2">
    <location>
        <begin position="1"/>
        <end position="23"/>
    </location>
</feature>
<dbReference type="EMBL" id="PVTM01000011">
    <property type="protein sequence ID" value="PRY70761.1"/>
    <property type="molecule type" value="Genomic_DNA"/>
</dbReference>
<accession>A0A2T0VKJ8</accession>
<keyword evidence="4" id="KW-1185">Reference proteome</keyword>
<feature type="chain" id="PRO_5015491963" evidence="2">
    <location>
        <begin position="24"/>
        <end position="66"/>
    </location>
</feature>
<organism evidence="3 4">
    <name type="scientific">Halomonas ventosae</name>
    <dbReference type="NCBI Taxonomy" id="229007"/>
    <lineage>
        <taxon>Bacteria</taxon>
        <taxon>Pseudomonadati</taxon>
        <taxon>Pseudomonadota</taxon>
        <taxon>Gammaproteobacteria</taxon>
        <taxon>Oceanospirillales</taxon>
        <taxon>Halomonadaceae</taxon>
        <taxon>Halomonas</taxon>
    </lineage>
</organism>
<feature type="region of interest" description="Disordered" evidence="1">
    <location>
        <begin position="46"/>
        <end position="66"/>
    </location>
</feature>
<sequence>MKNTMMRKLGLALLIAMLGAGLAACEEEQGPAEEAGENIDESMEEMGEGMDEMGEEMEQAAEDAQN</sequence>
<protein>
    <submittedName>
        <fullName evidence="3">Uncharacterized protein</fullName>
    </submittedName>
</protein>
<dbReference type="RefSeq" id="WP_106231328.1">
    <property type="nucleotide sequence ID" value="NZ_PVTM01000011.1"/>
</dbReference>
<comment type="caution">
    <text evidence="3">The sequence shown here is derived from an EMBL/GenBank/DDBJ whole genome shotgun (WGS) entry which is preliminary data.</text>
</comment>
<proteinExistence type="predicted"/>
<dbReference type="AlphaFoldDB" id="A0A2T0VKJ8"/>
<dbReference type="Proteomes" id="UP000239896">
    <property type="component" value="Unassembled WGS sequence"/>
</dbReference>